<evidence type="ECO:0000313" key="11">
    <source>
        <dbReference type="EMBL" id="SHH04125.1"/>
    </source>
</evidence>
<dbReference type="PRINTS" id="PR01806">
    <property type="entry name" value="VIRFACTRMVIN"/>
</dbReference>
<keyword evidence="3 10" id="KW-0812">Transmembrane</keyword>
<evidence type="ECO:0000256" key="1">
    <source>
        <dbReference type="ARBA" id="ARBA00004651"/>
    </source>
</evidence>
<proteinExistence type="inferred from homology"/>
<keyword evidence="6 10" id="KW-1133">Transmembrane helix</keyword>
<keyword evidence="4" id="KW-0133">Cell shape</keyword>
<keyword evidence="2" id="KW-1003">Cell membrane</keyword>
<dbReference type="GO" id="GO:0034204">
    <property type="term" value="P:lipid translocation"/>
    <property type="evidence" value="ECO:0007669"/>
    <property type="project" value="TreeGrafter"/>
</dbReference>
<dbReference type="OrthoDB" id="9804143at2"/>
<dbReference type="InterPro" id="IPR004268">
    <property type="entry name" value="MurJ"/>
</dbReference>
<comment type="subcellular location">
    <subcellularLocation>
        <location evidence="1">Cell membrane</location>
        <topology evidence="1">Multi-pass membrane protein</topology>
    </subcellularLocation>
</comment>
<protein>
    <submittedName>
        <fullName evidence="11">Peptidoglycan biosynthesis protein MviN/MurJ, putative lipid II flippase</fullName>
    </submittedName>
</protein>
<dbReference type="Proteomes" id="UP000184287">
    <property type="component" value="Unassembled WGS sequence"/>
</dbReference>
<keyword evidence="12" id="KW-1185">Reference proteome</keyword>
<evidence type="ECO:0000256" key="9">
    <source>
        <dbReference type="ARBA" id="ARBA00061532"/>
    </source>
</evidence>
<evidence type="ECO:0000256" key="4">
    <source>
        <dbReference type="ARBA" id="ARBA00022960"/>
    </source>
</evidence>
<dbReference type="RefSeq" id="WP_073239020.1">
    <property type="nucleotide sequence ID" value="NZ_FQUQ01000010.1"/>
</dbReference>
<evidence type="ECO:0000313" key="12">
    <source>
        <dbReference type="Proteomes" id="UP000184287"/>
    </source>
</evidence>
<dbReference type="GO" id="GO:0009252">
    <property type="term" value="P:peptidoglycan biosynthetic process"/>
    <property type="evidence" value="ECO:0007669"/>
    <property type="project" value="UniProtKB-KW"/>
</dbReference>
<feature type="transmembrane region" description="Helical" evidence="10">
    <location>
        <begin position="116"/>
        <end position="137"/>
    </location>
</feature>
<comment type="function">
    <text evidence="8">Involved in peptidoglycan biosynthesis. Transports lipid-linked peptidoglycan precursors from the inner to the outer leaflet of the cytoplasmic membrane.</text>
</comment>
<feature type="transmembrane region" description="Helical" evidence="10">
    <location>
        <begin position="144"/>
        <end position="163"/>
    </location>
</feature>
<dbReference type="PANTHER" id="PTHR47019:SF1">
    <property type="entry name" value="LIPID II FLIPPASE MURJ"/>
    <property type="match status" value="1"/>
</dbReference>
<gene>
    <name evidence="11" type="ORF">SAMN04488522_11052</name>
</gene>
<dbReference type="GO" id="GO:0015648">
    <property type="term" value="F:lipid-linked peptidoglycan transporter activity"/>
    <property type="evidence" value="ECO:0007669"/>
    <property type="project" value="TreeGrafter"/>
</dbReference>
<organism evidence="11 12">
    <name type="scientific">Pedobacter caeni</name>
    <dbReference type="NCBI Taxonomy" id="288992"/>
    <lineage>
        <taxon>Bacteria</taxon>
        <taxon>Pseudomonadati</taxon>
        <taxon>Bacteroidota</taxon>
        <taxon>Sphingobacteriia</taxon>
        <taxon>Sphingobacteriales</taxon>
        <taxon>Sphingobacteriaceae</taxon>
        <taxon>Pedobacter</taxon>
    </lineage>
</organism>
<feature type="transmembrane region" description="Helical" evidence="10">
    <location>
        <begin position="7"/>
        <end position="26"/>
    </location>
</feature>
<reference evidence="12" key="1">
    <citation type="submission" date="2016-11" db="EMBL/GenBank/DDBJ databases">
        <authorList>
            <person name="Varghese N."/>
            <person name="Submissions S."/>
        </authorList>
    </citation>
    <scope>NUCLEOTIDE SEQUENCE [LARGE SCALE GENOMIC DNA]</scope>
    <source>
        <strain evidence="12">DSM 16990</strain>
    </source>
</reference>
<dbReference type="Pfam" id="PF03023">
    <property type="entry name" value="MurJ"/>
    <property type="match status" value="1"/>
</dbReference>
<feature type="transmembrane region" description="Helical" evidence="10">
    <location>
        <begin position="391"/>
        <end position="415"/>
    </location>
</feature>
<keyword evidence="7 10" id="KW-0472">Membrane</keyword>
<feature type="transmembrane region" description="Helical" evidence="10">
    <location>
        <begin position="252"/>
        <end position="276"/>
    </location>
</feature>
<dbReference type="AlphaFoldDB" id="A0A1M5PQK8"/>
<dbReference type="InterPro" id="IPR051050">
    <property type="entry name" value="Lipid_II_flippase_MurJ/MviN"/>
</dbReference>
<comment type="similarity">
    <text evidence="9">Belongs to the MurJ/MviN family.</text>
</comment>
<dbReference type="GO" id="GO:0008360">
    <property type="term" value="P:regulation of cell shape"/>
    <property type="evidence" value="ECO:0007669"/>
    <property type="project" value="UniProtKB-KW"/>
</dbReference>
<evidence type="ECO:0000256" key="6">
    <source>
        <dbReference type="ARBA" id="ARBA00022989"/>
    </source>
</evidence>
<feature type="transmembrane region" description="Helical" evidence="10">
    <location>
        <begin position="363"/>
        <end position="385"/>
    </location>
</feature>
<evidence type="ECO:0000256" key="2">
    <source>
        <dbReference type="ARBA" id="ARBA00022475"/>
    </source>
</evidence>
<dbReference type="GO" id="GO:0005886">
    <property type="term" value="C:plasma membrane"/>
    <property type="evidence" value="ECO:0007669"/>
    <property type="project" value="UniProtKB-SubCell"/>
</dbReference>
<evidence type="ECO:0000256" key="8">
    <source>
        <dbReference type="ARBA" id="ARBA00060041"/>
    </source>
</evidence>
<evidence type="ECO:0000256" key="10">
    <source>
        <dbReference type="SAM" id="Phobius"/>
    </source>
</evidence>
<feature type="transmembrane region" description="Helical" evidence="10">
    <location>
        <begin position="91"/>
        <end position="110"/>
    </location>
</feature>
<sequence>MERIKKLLLNTSIIYSIGILLGRVSGYIREIVIASTHHISATSDKIILLLTIPDFINNLLSVTTVGAIILPLIVQFEDEVEAVIYYSIRRILLLTSVFLVILIVVLGSIYQLDTFLLITISLVSVIPNAITAVFVPYLNHKDKFLIPSLGTLIFNGVIILFLLLSKQLYVLACGVIVASIVRLGSIVFNSKFEGLQLRKIKKVKTGASFSYKMLLLSIVSNGILFINPLIDKVFASRFSGGSLSILSYSEKIYLLPVSVYLTSMAVTSFPTFVRLYTTHKIKEFIRKFKEILGITSALGLFTALIFVIFNDLIVHVFYGIAGLNESNMREISKVTMGYVPMLVMSGANAIVINSLYAIKNFKAVLYLSILLVLMKLAFNSVILINEMDVVYIPYSTSLIGMIQLVVGLVMLYLSLKGEKEKWSS</sequence>
<accession>A0A1M5PQK8</accession>
<dbReference type="EMBL" id="FQUQ01000010">
    <property type="protein sequence ID" value="SHH04125.1"/>
    <property type="molecule type" value="Genomic_DNA"/>
</dbReference>
<feature type="transmembrane region" description="Helical" evidence="10">
    <location>
        <begin position="169"/>
        <end position="188"/>
    </location>
</feature>
<name>A0A1M5PQK8_9SPHI</name>
<evidence type="ECO:0000256" key="7">
    <source>
        <dbReference type="ARBA" id="ARBA00023136"/>
    </source>
</evidence>
<dbReference type="STRING" id="288992.SAMN04488522_11052"/>
<evidence type="ECO:0000256" key="5">
    <source>
        <dbReference type="ARBA" id="ARBA00022984"/>
    </source>
</evidence>
<feature type="transmembrane region" description="Helical" evidence="10">
    <location>
        <begin position="46"/>
        <end position="70"/>
    </location>
</feature>
<keyword evidence="5" id="KW-0573">Peptidoglycan synthesis</keyword>
<feature type="transmembrane region" description="Helical" evidence="10">
    <location>
        <begin position="297"/>
        <end position="318"/>
    </location>
</feature>
<dbReference type="PANTHER" id="PTHR47019">
    <property type="entry name" value="LIPID II FLIPPASE MURJ"/>
    <property type="match status" value="1"/>
</dbReference>
<feature type="transmembrane region" description="Helical" evidence="10">
    <location>
        <begin position="338"/>
        <end position="356"/>
    </location>
</feature>
<evidence type="ECO:0000256" key="3">
    <source>
        <dbReference type="ARBA" id="ARBA00022692"/>
    </source>
</evidence>
<feature type="transmembrane region" description="Helical" evidence="10">
    <location>
        <begin position="209"/>
        <end position="230"/>
    </location>
</feature>